<keyword evidence="2 7" id="KW-0813">Transport</keyword>
<keyword evidence="6 7" id="KW-0472">Membrane</keyword>
<feature type="domain" description="ABC transmembrane type-1" evidence="8">
    <location>
        <begin position="65"/>
        <end position="275"/>
    </location>
</feature>
<dbReference type="InterPro" id="IPR000515">
    <property type="entry name" value="MetI-like"/>
</dbReference>
<dbReference type="GO" id="GO:0005886">
    <property type="term" value="C:plasma membrane"/>
    <property type="evidence" value="ECO:0007669"/>
    <property type="project" value="UniProtKB-SubCell"/>
</dbReference>
<feature type="transmembrane region" description="Helical" evidence="7">
    <location>
        <begin position="67"/>
        <end position="90"/>
    </location>
</feature>
<reference evidence="10 11" key="1">
    <citation type="submission" date="2016-10" db="EMBL/GenBank/DDBJ databases">
        <authorList>
            <person name="de Groot N.N."/>
        </authorList>
    </citation>
    <scope>NUCLEOTIDE SEQUENCE [LARGE SCALE GENOMIC DNA]</scope>
    <source>
        <strain evidence="10 11">DSM 17073</strain>
    </source>
</reference>
<evidence type="ECO:0000256" key="3">
    <source>
        <dbReference type="ARBA" id="ARBA00022475"/>
    </source>
</evidence>
<dbReference type="RefSeq" id="WP_089833724.1">
    <property type="nucleotide sequence ID" value="NZ_BJWI01000048.1"/>
</dbReference>
<evidence type="ECO:0000313" key="9">
    <source>
        <dbReference type="EMBL" id="GEM02629.1"/>
    </source>
</evidence>
<proteinExistence type="inferred from homology"/>
<dbReference type="EMBL" id="BJWI01000048">
    <property type="protein sequence ID" value="GEM02629.1"/>
    <property type="molecule type" value="Genomic_DNA"/>
</dbReference>
<evidence type="ECO:0000256" key="6">
    <source>
        <dbReference type="ARBA" id="ARBA00023136"/>
    </source>
</evidence>
<evidence type="ECO:0000313" key="11">
    <source>
        <dbReference type="Proteomes" id="UP000242243"/>
    </source>
</evidence>
<protein>
    <submittedName>
        <fullName evidence="9">ABC transporter permease</fullName>
    </submittedName>
    <submittedName>
        <fullName evidence="10">Raffinose/stachyose/melibiose transport system permease protein</fullName>
    </submittedName>
</protein>
<dbReference type="PROSITE" id="PS50928">
    <property type="entry name" value="ABC_TM1"/>
    <property type="match status" value="1"/>
</dbReference>
<evidence type="ECO:0000256" key="2">
    <source>
        <dbReference type="ARBA" id="ARBA00022448"/>
    </source>
</evidence>
<keyword evidence="12" id="KW-1185">Reference proteome</keyword>
<dbReference type="SUPFAM" id="SSF161098">
    <property type="entry name" value="MetI-like"/>
    <property type="match status" value="1"/>
</dbReference>
<feature type="transmembrane region" description="Helical" evidence="7">
    <location>
        <begin position="7"/>
        <end position="28"/>
    </location>
</feature>
<keyword evidence="3" id="KW-1003">Cell membrane</keyword>
<evidence type="ECO:0000256" key="5">
    <source>
        <dbReference type="ARBA" id="ARBA00022989"/>
    </source>
</evidence>
<dbReference type="STRING" id="306540.SAMN05421839_14811"/>
<feature type="transmembrane region" description="Helical" evidence="7">
    <location>
        <begin position="261"/>
        <end position="278"/>
    </location>
</feature>
<evidence type="ECO:0000256" key="4">
    <source>
        <dbReference type="ARBA" id="ARBA00022692"/>
    </source>
</evidence>
<dbReference type="Pfam" id="PF00528">
    <property type="entry name" value="BPD_transp_1"/>
    <property type="match status" value="1"/>
</dbReference>
<reference evidence="9 12" key="2">
    <citation type="submission" date="2019-07" db="EMBL/GenBank/DDBJ databases">
        <title>Whole genome shotgun sequence of Halolactibacillus halophilus NBRC 100868.</title>
        <authorList>
            <person name="Hosoyama A."/>
            <person name="Uohara A."/>
            <person name="Ohji S."/>
            <person name="Ichikawa N."/>
        </authorList>
    </citation>
    <scope>NUCLEOTIDE SEQUENCE [LARGE SCALE GENOMIC DNA]</scope>
    <source>
        <strain evidence="9 12">NBRC 100868</strain>
    </source>
</reference>
<dbReference type="InterPro" id="IPR050809">
    <property type="entry name" value="UgpAE/MalFG_permease"/>
</dbReference>
<dbReference type="Gene3D" id="1.10.3720.10">
    <property type="entry name" value="MetI-like"/>
    <property type="match status" value="1"/>
</dbReference>
<sequence>MTNKNISFWLFILPALFALAVVVFYPFLYGFYYTFTDWNGLTATTFLGFENYINVFQDESFTDAIKFTIIFAVVSIILVNLIGLGLAVLVTQKMKINNGLRTIFFMPNLIGGLILGFIWQFIFKSGFDAVGRLLDLEFLQGWLATTETGFWGLVILNVWQYAGYIMIIYISYLQSVPGELLEAAEIDGASVFQRFWRIKFPLVAPAFTVSLFLTLSNAFKLYDQNLALTNGGPYGSTEMLAMEIYKTAFSRYEMAFAQSKAVLFFILVALVAVTQVYWNKKREVDM</sequence>
<evidence type="ECO:0000259" key="8">
    <source>
        <dbReference type="PROSITE" id="PS50928"/>
    </source>
</evidence>
<dbReference type="PANTHER" id="PTHR43227:SF11">
    <property type="entry name" value="BLL4140 PROTEIN"/>
    <property type="match status" value="1"/>
</dbReference>
<dbReference type="CDD" id="cd06261">
    <property type="entry name" value="TM_PBP2"/>
    <property type="match status" value="1"/>
</dbReference>
<name>A0A1I5SNL0_9BACI</name>
<dbReference type="GO" id="GO:0055085">
    <property type="term" value="P:transmembrane transport"/>
    <property type="evidence" value="ECO:0007669"/>
    <property type="project" value="InterPro"/>
</dbReference>
<dbReference type="EMBL" id="FOXC01000048">
    <property type="protein sequence ID" value="SFP72278.1"/>
    <property type="molecule type" value="Genomic_DNA"/>
</dbReference>
<dbReference type="OrthoDB" id="9786413at2"/>
<comment type="subcellular location">
    <subcellularLocation>
        <location evidence="1 7">Cell membrane</location>
        <topology evidence="1 7">Multi-pass membrane protein</topology>
    </subcellularLocation>
</comment>
<evidence type="ECO:0000256" key="1">
    <source>
        <dbReference type="ARBA" id="ARBA00004651"/>
    </source>
</evidence>
<evidence type="ECO:0000313" key="12">
    <source>
        <dbReference type="Proteomes" id="UP000321547"/>
    </source>
</evidence>
<organism evidence="10 11">
    <name type="scientific">Halolactibacillus halophilus</name>
    <dbReference type="NCBI Taxonomy" id="306540"/>
    <lineage>
        <taxon>Bacteria</taxon>
        <taxon>Bacillati</taxon>
        <taxon>Bacillota</taxon>
        <taxon>Bacilli</taxon>
        <taxon>Bacillales</taxon>
        <taxon>Bacillaceae</taxon>
        <taxon>Halolactibacillus</taxon>
    </lineage>
</organism>
<evidence type="ECO:0000313" key="10">
    <source>
        <dbReference type="EMBL" id="SFP72278.1"/>
    </source>
</evidence>
<dbReference type="AlphaFoldDB" id="A0A1I5SNL0"/>
<dbReference type="InterPro" id="IPR035906">
    <property type="entry name" value="MetI-like_sf"/>
</dbReference>
<feature type="transmembrane region" description="Helical" evidence="7">
    <location>
        <begin position="102"/>
        <end position="122"/>
    </location>
</feature>
<gene>
    <name evidence="9" type="ORF">HHA03_21610</name>
    <name evidence="10" type="ORF">SAMN05421839_14811</name>
</gene>
<keyword evidence="5 7" id="KW-1133">Transmembrane helix</keyword>
<keyword evidence="4 7" id="KW-0812">Transmembrane</keyword>
<evidence type="ECO:0000256" key="7">
    <source>
        <dbReference type="RuleBase" id="RU363032"/>
    </source>
</evidence>
<accession>A0A1I5SNL0</accession>
<dbReference type="Proteomes" id="UP000321547">
    <property type="component" value="Unassembled WGS sequence"/>
</dbReference>
<dbReference type="PANTHER" id="PTHR43227">
    <property type="entry name" value="BLL4140 PROTEIN"/>
    <property type="match status" value="1"/>
</dbReference>
<dbReference type="Proteomes" id="UP000242243">
    <property type="component" value="Unassembled WGS sequence"/>
</dbReference>
<comment type="similarity">
    <text evidence="7">Belongs to the binding-protein-dependent transport system permease family.</text>
</comment>